<dbReference type="Pfam" id="PF13692">
    <property type="entry name" value="Glyco_trans_1_4"/>
    <property type="match status" value="1"/>
</dbReference>
<accession>A0A133URM5</accession>
<keyword evidence="1" id="KW-1133">Transmembrane helix</keyword>
<dbReference type="Pfam" id="PF13439">
    <property type="entry name" value="Glyco_transf_4"/>
    <property type="match status" value="1"/>
</dbReference>
<feature type="transmembrane region" description="Helical" evidence="1">
    <location>
        <begin position="156"/>
        <end position="175"/>
    </location>
</feature>
<evidence type="ECO:0000313" key="3">
    <source>
        <dbReference type="EMBL" id="KXA96780.1"/>
    </source>
</evidence>
<dbReference type="SUPFAM" id="SSF53756">
    <property type="entry name" value="UDP-Glycosyltransferase/glycogen phosphorylase"/>
    <property type="match status" value="1"/>
</dbReference>
<evidence type="ECO:0000256" key="1">
    <source>
        <dbReference type="SAM" id="Phobius"/>
    </source>
</evidence>
<dbReference type="Gene3D" id="3.40.50.2000">
    <property type="entry name" value="Glycogen Phosphorylase B"/>
    <property type="match status" value="2"/>
</dbReference>
<organism evidence="3 4">
    <name type="scientific">candidate division MSBL1 archaeon SCGC-AAA259I14</name>
    <dbReference type="NCBI Taxonomy" id="1698268"/>
    <lineage>
        <taxon>Archaea</taxon>
        <taxon>Methanobacteriati</taxon>
        <taxon>Methanobacteriota</taxon>
        <taxon>candidate division MSBL1</taxon>
    </lineage>
</organism>
<reference evidence="3 4" key="1">
    <citation type="journal article" date="2016" name="Sci. Rep.">
        <title>Metabolic traits of an uncultured archaeal lineage -MSBL1- from brine pools of the Red Sea.</title>
        <authorList>
            <person name="Mwirichia R."/>
            <person name="Alam I."/>
            <person name="Rashid M."/>
            <person name="Vinu M."/>
            <person name="Ba-Alawi W."/>
            <person name="Anthony Kamau A."/>
            <person name="Kamanda Ngugi D."/>
            <person name="Goker M."/>
            <person name="Klenk H.P."/>
            <person name="Bajic V."/>
            <person name="Stingl U."/>
        </authorList>
    </citation>
    <scope>NUCLEOTIDE SEQUENCE [LARGE SCALE GENOMIC DNA]</scope>
    <source>
        <strain evidence="3">SCGC-AAA259I14</strain>
    </source>
</reference>
<keyword evidence="1" id="KW-0812">Transmembrane</keyword>
<sequence length="411" mass="46828">MRKKKKRYQVSKETGNFKNKTSRIVIISSGNVISKEGGSSVRTHELASAIAKDNDVMVLESGEEFCKAKFDGDNFNVAGFRKSLLPNLKDLNLFLYLRLYEILTRKRVDLIQVEGCSGIIAAKVVTAVLNKNIPIIYNAHNVEGEKVKNYKDPSHFFLNNFFAFLFIPILELLAVKLSDHVLSVSRRDTRLFCHKYNLELEKISIVPSGAHIADLNSLESREKIRNKYDIEKDEILIVFLGSYDYYPNQEAIGLIKNYIAPEIYKYFEKVKFMIVGKDVPVSENGDIIFAGYVKNLYSFLNASDIAIAPLVSGGGTKIKLFDYMSLGLPIVTTEKGAEGIDIHDGKQVLITERVNGKFLEYIKFLIKDKESRNKLGRNARKLIEKRYNWNKIGKKLCHLYRTLICSGERKE</sequence>
<evidence type="ECO:0000313" key="4">
    <source>
        <dbReference type="Proteomes" id="UP000070414"/>
    </source>
</evidence>
<dbReference type="PANTHER" id="PTHR12526:SF630">
    <property type="entry name" value="GLYCOSYLTRANSFERASE"/>
    <property type="match status" value="1"/>
</dbReference>
<dbReference type="InterPro" id="IPR028098">
    <property type="entry name" value="Glyco_trans_4-like_N"/>
</dbReference>
<dbReference type="Proteomes" id="UP000070414">
    <property type="component" value="Unassembled WGS sequence"/>
</dbReference>
<dbReference type="CDD" id="cd03801">
    <property type="entry name" value="GT4_PimA-like"/>
    <property type="match status" value="1"/>
</dbReference>
<gene>
    <name evidence="3" type="ORF">AKJ38_02615</name>
</gene>
<keyword evidence="1" id="KW-0472">Membrane</keyword>
<protein>
    <recommendedName>
        <fullName evidence="2">Glycosyltransferase subfamily 4-like N-terminal domain-containing protein</fullName>
    </recommendedName>
</protein>
<dbReference type="EMBL" id="LHXS01000043">
    <property type="protein sequence ID" value="KXA96780.1"/>
    <property type="molecule type" value="Genomic_DNA"/>
</dbReference>
<feature type="domain" description="Glycosyltransferase subfamily 4-like N-terminal" evidence="2">
    <location>
        <begin position="37"/>
        <end position="210"/>
    </location>
</feature>
<proteinExistence type="predicted"/>
<dbReference type="PANTHER" id="PTHR12526">
    <property type="entry name" value="GLYCOSYLTRANSFERASE"/>
    <property type="match status" value="1"/>
</dbReference>
<comment type="caution">
    <text evidence="3">The sequence shown here is derived from an EMBL/GenBank/DDBJ whole genome shotgun (WGS) entry which is preliminary data.</text>
</comment>
<dbReference type="AlphaFoldDB" id="A0A133URM5"/>
<name>A0A133URM5_9EURY</name>
<keyword evidence="4" id="KW-1185">Reference proteome</keyword>
<evidence type="ECO:0000259" key="2">
    <source>
        <dbReference type="Pfam" id="PF13439"/>
    </source>
</evidence>